<dbReference type="PANTHER" id="PTHR22754">
    <property type="entry name" value="DISCO-INTERACTING PROTEIN 2 DIP2 -RELATED"/>
    <property type="match status" value="1"/>
</dbReference>
<dbReference type="InterPro" id="IPR045851">
    <property type="entry name" value="AMP-bd_C_sf"/>
</dbReference>
<reference evidence="5" key="1">
    <citation type="submission" date="2023-08" db="EMBL/GenBank/DDBJ databases">
        <title>Rhodospirillaceae gen. nov., a novel taxon isolated from the Yangtze River Yuezi River estuary sludge.</title>
        <authorList>
            <person name="Ruan L."/>
        </authorList>
    </citation>
    <scope>NUCLEOTIDE SEQUENCE [LARGE SCALE GENOMIC DNA]</scope>
    <source>
        <strain evidence="5">R-7</strain>
    </source>
</reference>
<dbReference type="Gene3D" id="3.40.50.12780">
    <property type="entry name" value="N-terminal domain of ligase-like"/>
    <property type="match status" value="1"/>
</dbReference>
<organism evidence="4 5">
    <name type="scientific">Dongia sedimenti</name>
    <dbReference type="NCBI Taxonomy" id="3064282"/>
    <lineage>
        <taxon>Bacteria</taxon>
        <taxon>Pseudomonadati</taxon>
        <taxon>Pseudomonadota</taxon>
        <taxon>Alphaproteobacteria</taxon>
        <taxon>Rhodospirillales</taxon>
        <taxon>Dongiaceae</taxon>
        <taxon>Dongia</taxon>
    </lineage>
</organism>
<evidence type="ECO:0000259" key="3">
    <source>
        <dbReference type="Pfam" id="PF00501"/>
    </source>
</evidence>
<dbReference type="PANTHER" id="PTHR22754:SF32">
    <property type="entry name" value="DISCO-INTERACTING PROTEIN 2"/>
    <property type="match status" value="1"/>
</dbReference>
<proteinExistence type="inferred from homology"/>
<evidence type="ECO:0000256" key="1">
    <source>
        <dbReference type="ARBA" id="ARBA00006432"/>
    </source>
</evidence>
<dbReference type="GO" id="GO:0016874">
    <property type="term" value="F:ligase activity"/>
    <property type="evidence" value="ECO:0007669"/>
    <property type="project" value="UniProtKB-KW"/>
</dbReference>
<dbReference type="InterPro" id="IPR042099">
    <property type="entry name" value="ANL_N_sf"/>
</dbReference>
<feature type="domain" description="AMP-dependent synthetase/ligase" evidence="3">
    <location>
        <begin position="47"/>
        <end position="424"/>
    </location>
</feature>
<gene>
    <name evidence="4" type="ORF">Q8A70_09830</name>
</gene>
<dbReference type="SUPFAM" id="SSF56801">
    <property type="entry name" value="Acetyl-CoA synthetase-like"/>
    <property type="match status" value="1"/>
</dbReference>
<dbReference type="EMBL" id="JAUYVI010000003">
    <property type="protein sequence ID" value="MDQ7247966.1"/>
    <property type="molecule type" value="Genomic_DNA"/>
</dbReference>
<dbReference type="Gene3D" id="3.30.300.30">
    <property type="match status" value="1"/>
</dbReference>
<dbReference type="CDD" id="cd05931">
    <property type="entry name" value="FAAL"/>
    <property type="match status" value="1"/>
</dbReference>
<dbReference type="RefSeq" id="WP_379955411.1">
    <property type="nucleotide sequence ID" value="NZ_JAUYVI010000003.1"/>
</dbReference>
<keyword evidence="2 4" id="KW-0436">Ligase</keyword>
<dbReference type="InterPro" id="IPR000873">
    <property type="entry name" value="AMP-dep_synth/lig_dom"/>
</dbReference>
<comment type="caution">
    <text evidence="4">The sequence shown here is derived from an EMBL/GenBank/DDBJ whole genome shotgun (WGS) entry which is preliminary data.</text>
</comment>
<dbReference type="InterPro" id="IPR040097">
    <property type="entry name" value="FAAL/FAAC"/>
</dbReference>
<evidence type="ECO:0000256" key="2">
    <source>
        <dbReference type="ARBA" id="ARBA00022598"/>
    </source>
</evidence>
<name>A0ABU0YJS3_9PROT</name>
<sequence length="580" mass="62686">MTLTATPTTSASLALRRADFETLWEGLDYAARGDAGFNFFTARGELKQVLSFRALREQARDLAQRLAALGLARGDRMVMIADTTPEFCITFMATQYAGLVPVPVAIPTSLGGRAAYVQQLRHQIDGCGAKLAWAPGDLLPFLREAAEGLALKLVGGSADLAALPTGGGDLKPFAKDEPSYLQYSSGSTRFPKGIDIPQSVLLANAFGIGNHGLQVRAGDRCASWLPFYHDMGLVGFMLTPILNQLSVDYLATRDFARRSLTWLNLISEYGGTLAYSPSFGYDLCVRRLRDGTEFKGDLSSWRAAGIGGDMVQPAVLKRFVDAFGPFGFRETAFCPSYGMAETTLAMSFAPLEEVYTLDTVSRAALERDRAEPAEAGPDSRGFIACGPALPGHELQVRDAAGKPLPERRIGRIFFRGPSVMKGYFNQPELTRETLSPEGWLDTGDLGYLLNGQIVITGRAKDLIILNGRNIWPQDLEWAAEDGIDELRRGDVAAISVENPDEEDAERIVVLVQCRSSDPDARARLEREVAAVLQKAMAVEASVVLVPPHGLPQTSSGKLSRAKAKANFLGGAYARAEAASA</sequence>
<evidence type="ECO:0000313" key="5">
    <source>
        <dbReference type="Proteomes" id="UP001230156"/>
    </source>
</evidence>
<accession>A0ABU0YJS3</accession>
<protein>
    <submittedName>
        <fullName evidence="4">Fatty acyl-AMP ligase</fullName>
    </submittedName>
</protein>
<dbReference type="Pfam" id="PF00501">
    <property type="entry name" value="AMP-binding"/>
    <property type="match status" value="1"/>
</dbReference>
<keyword evidence="5" id="KW-1185">Reference proteome</keyword>
<dbReference type="Proteomes" id="UP001230156">
    <property type="component" value="Unassembled WGS sequence"/>
</dbReference>
<comment type="similarity">
    <text evidence="1">Belongs to the ATP-dependent AMP-binding enzyme family.</text>
</comment>
<evidence type="ECO:0000313" key="4">
    <source>
        <dbReference type="EMBL" id="MDQ7247966.1"/>
    </source>
</evidence>
<dbReference type="NCBIfam" id="NF006624">
    <property type="entry name" value="PRK09192.1"/>
    <property type="match status" value="1"/>
</dbReference>